<evidence type="ECO:0000259" key="1">
    <source>
        <dbReference type="PROSITE" id="PS50011"/>
    </source>
</evidence>
<dbReference type="InterPro" id="IPR011009">
    <property type="entry name" value="Kinase-like_dom_sf"/>
</dbReference>
<dbReference type="Proteomes" id="UP000708148">
    <property type="component" value="Unassembled WGS sequence"/>
</dbReference>
<feature type="domain" description="Protein kinase" evidence="1">
    <location>
        <begin position="1"/>
        <end position="121"/>
    </location>
</feature>
<evidence type="ECO:0000313" key="3">
    <source>
        <dbReference type="Proteomes" id="UP000708148"/>
    </source>
</evidence>
<dbReference type="InterPro" id="IPR000719">
    <property type="entry name" value="Prot_kinase_dom"/>
</dbReference>
<accession>A0A8S1J939</accession>
<organism evidence="2 3">
    <name type="scientific">Ostreobium quekettii</name>
    <dbReference type="NCBI Taxonomy" id="121088"/>
    <lineage>
        <taxon>Eukaryota</taxon>
        <taxon>Viridiplantae</taxon>
        <taxon>Chlorophyta</taxon>
        <taxon>core chlorophytes</taxon>
        <taxon>Ulvophyceae</taxon>
        <taxon>TCBD clade</taxon>
        <taxon>Bryopsidales</taxon>
        <taxon>Ostreobineae</taxon>
        <taxon>Ostreobiaceae</taxon>
        <taxon>Ostreobium</taxon>
    </lineage>
</organism>
<dbReference type="Pfam" id="PF00069">
    <property type="entry name" value="Pkinase"/>
    <property type="match status" value="1"/>
</dbReference>
<name>A0A8S1J939_9CHLO</name>
<proteinExistence type="predicted"/>
<dbReference type="EMBL" id="CAJHUC010001934">
    <property type="protein sequence ID" value="CAD7702758.1"/>
    <property type="molecule type" value="Genomic_DNA"/>
</dbReference>
<comment type="caution">
    <text evidence="2">The sequence shown here is derived from an EMBL/GenBank/DDBJ whole genome shotgun (WGS) entry which is preliminary data.</text>
</comment>
<protein>
    <recommendedName>
        <fullName evidence="1">Protein kinase domain-containing protein</fullName>
    </recommendedName>
</protein>
<dbReference type="Gene3D" id="1.10.510.10">
    <property type="entry name" value="Transferase(Phosphotransferase) domain 1"/>
    <property type="match status" value="1"/>
</dbReference>
<sequence length="129" mass="14397">MESYVTGSVRGTLGYMAPEVAILLYDPSVKISVKVDIYSLGVVMWEMVERKKIKLEAASFSGQEPSTDMDESWSPGSRFTFTNPCPGPLKDLILKCVEMQPKERPQAGEVCQEIQRIQRMFSAGQEANT</sequence>
<dbReference type="OrthoDB" id="4062651at2759"/>
<keyword evidence="3" id="KW-1185">Reference proteome</keyword>
<gene>
    <name evidence="2" type="ORF">OSTQU699_LOCUS8115</name>
</gene>
<dbReference type="GO" id="GO:0004674">
    <property type="term" value="F:protein serine/threonine kinase activity"/>
    <property type="evidence" value="ECO:0007669"/>
    <property type="project" value="TreeGrafter"/>
</dbReference>
<dbReference type="SUPFAM" id="SSF56112">
    <property type="entry name" value="Protein kinase-like (PK-like)"/>
    <property type="match status" value="1"/>
</dbReference>
<dbReference type="AlphaFoldDB" id="A0A8S1J939"/>
<dbReference type="PROSITE" id="PS50011">
    <property type="entry name" value="PROTEIN_KINASE_DOM"/>
    <property type="match status" value="1"/>
</dbReference>
<dbReference type="PANTHER" id="PTHR44329">
    <property type="entry name" value="SERINE/THREONINE-PROTEIN KINASE TNNI3K-RELATED"/>
    <property type="match status" value="1"/>
</dbReference>
<dbReference type="InterPro" id="IPR051681">
    <property type="entry name" value="Ser/Thr_Kinases-Pseudokinases"/>
</dbReference>
<evidence type="ECO:0000313" key="2">
    <source>
        <dbReference type="EMBL" id="CAD7702758.1"/>
    </source>
</evidence>
<reference evidence="2" key="1">
    <citation type="submission" date="2020-12" db="EMBL/GenBank/DDBJ databases">
        <authorList>
            <person name="Iha C."/>
        </authorList>
    </citation>
    <scope>NUCLEOTIDE SEQUENCE</scope>
</reference>
<dbReference type="GO" id="GO:0005524">
    <property type="term" value="F:ATP binding"/>
    <property type="evidence" value="ECO:0007669"/>
    <property type="project" value="InterPro"/>
</dbReference>
<dbReference type="PANTHER" id="PTHR44329:SF214">
    <property type="entry name" value="PROTEIN KINASE DOMAIN-CONTAINING PROTEIN"/>
    <property type="match status" value="1"/>
</dbReference>